<evidence type="ECO:0000256" key="1">
    <source>
        <dbReference type="ARBA" id="ARBA00004651"/>
    </source>
</evidence>
<feature type="transmembrane region" description="Helical" evidence="8">
    <location>
        <begin position="75"/>
        <end position="104"/>
    </location>
</feature>
<dbReference type="RefSeq" id="WP_170054013.1">
    <property type="nucleotide sequence ID" value="NZ_JABBKX010000003.1"/>
</dbReference>
<feature type="transmembrane region" description="Helical" evidence="8">
    <location>
        <begin position="155"/>
        <end position="179"/>
    </location>
</feature>
<dbReference type="EMBL" id="JABBKX010000003">
    <property type="protein sequence ID" value="NMJ41769.1"/>
    <property type="molecule type" value="Genomic_DNA"/>
</dbReference>
<evidence type="ECO:0000256" key="5">
    <source>
        <dbReference type="ARBA" id="ARBA00022989"/>
    </source>
</evidence>
<evidence type="ECO:0000256" key="4">
    <source>
        <dbReference type="ARBA" id="ARBA00022692"/>
    </source>
</evidence>
<proteinExistence type="inferred from homology"/>
<keyword evidence="5 8" id="KW-1133">Transmembrane helix</keyword>
<feature type="transmembrane region" description="Helical" evidence="8">
    <location>
        <begin position="333"/>
        <end position="362"/>
    </location>
</feature>
<keyword evidence="10" id="KW-1185">Reference proteome</keyword>
<dbReference type="Proteomes" id="UP000548582">
    <property type="component" value="Unassembled WGS sequence"/>
</dbReference>
<feature type="transmembrane region" description="Helical" evidence="8">
    <location>
        <begin position="285"/>
        <end position="313"/>
    </location>
</feature>
<comment type="similarity">
    <text evidence="7">Belongs to the glycosyltransferase 87 family.</text>
</comment>
<accession>A0A848EE13</accession>
<dbReference type="GO" id="GO:0005886">
    <property type="term" value="C:plasma membrane"/>
    <property type="evidence" value="ECO:0007669"/>
    <property type="project" value="UniProtKB-SubCell"/>
</dbReference>
<organism evidence="9 10">
    <name type="scientific">Neoroseomonas marina</name>
    <dbReference type="NCBI Taxonomy" id="1232220"/>
    <lineage>
        <taxon>Bacteria</taxon>
        <taxon>Pseudomonadati</taxon>
        <taxon>Pseudomonadota</taxon>
        <taxon>Alphaproteobacteria</taxon>
        <taxon>Acetobacterales</taxon>
        <taxon>Acetobacteraceae</taxon>
        <taxon>Neoroseomonas</taxon>
    </lineage>
</organism>
<comment type="caution">
    <text evidence="9">The sequence shown here is derived from an EMBL/GenBank/DDBJ whole genome shotgun (WGS) entry which is preliminary data.</text>
</comment>
<dbReference type="AlphaFoldDB" id="A0A848EE13"/>
<evidence type="ECO:0000256" key="2">
    <source>
        <dbReference type="ARBA" id="ARBA00022475"/>
    </source>
</evidence>
<keyword evidence="4 8" id="KW-0812">Transmembrane</keyword>
<evidence type="ECO:0000256" key="3">
    <source>
        <dbReference type="ARBA" id="ARBA00022679"/>
    </source>
</evidence>
<name>A0A848EE13_9PROT</name>
<reference evidence="9 10" key="1">
    <citation type="submission" date="2020-03" db="EMBL/GenBank/DDBJ databases">
        <authorList>
            <person name="Sun Q."/>
        </authorList>
    </citation>
    <scope>NUCLEOTIDE SEQUENCE [LARGE SCALE GENOMIC DNA]</scope>
    <source>
        <strain evidence="9 10">JC162</strain>
    </source>
</reference>
<comment type="subcellular location">
    <subcellularLocation>
        <location evidence="1">Cell membrane</location>
        <topology evidence="1">Multi-pass membrane protein</topology>
    </subcellularLocation>
</comment>
<evidence type="ECO:0000256" key="8">
    <source>
        <dbReference type="SAM" id="Phobius"/>
    </source>
</evidence>
<protein>
    <submittedName>
        <fullName evidence="9">DUF2029 domain-containing protein</fullName>
    </submittedName>
</protein>
<feature type="transmembrane region" description="Helical" evidence="8">
    <location>
        <begin position="116"/>
        <end position="149"/>
    </location>
</feature>
<keyword evidence="3" id="KW-0808">Transferase</keyword>
<keyword evidence="2" id="KW-1003">Cell membrane</keyword>
<dbReference type="Pfam" id="PF09594">
    <property type="entry name" value="GT87"/>
    <property type="match status" value="1"/>
</dbReference>
<evidence type="ECO:0000256" key="6">
    <source>
        <dbReference type="ARBA" id="ARBA00023136"/>
    </source>
</evidence>
<evidence type="ECO:0000313" key="10">
    <source>
        <dbReference type="Proteomes" id="UP000548582"/>
    </source>
</evidence>
<feature type="transmembrane region" description="Helical" evidence="8">
    <location>
        <begin position="186"/>
        <end position="205"/>
    </location>
</feature>
<feature type="transmembrane region" description="Helical" evidence="8">
    <location>
        <begin position="251"/>
        <end position="273"/>
    </location>
</feature>
<evidence type="ECO:0000256" key="7">
    <source>
        <dbReference type="ARBA" id="ARBA00024033"/>
    </source>
</evidence>
<sequence>MALLVAVLPVAIGELVAGRAGGEGVDFAVFWVAGRLALTGDARGIYDWPWFLEFAATHLHLDLSPGLVWRNPPHFLFVAIPISVLAIEWSWAIWNFATLGSLLWIVWKVVPSGRQALVVALSPASILCALLGQNGFLTAVLATLAVLWLDRRPTGSGLCIALLTYKPHFGVVLPVLLLFSRRYRTFLAACVGSVALVGLSAAAFGPDSWVAFAQSLTRGAADLSGDRSGGADFYFYHSVHAAVVLFGGGSALAWTLHLTVAIAATVIAARFWVRSAGADGDLRAVATFAAMMLATPYVFAYDQVLVAVAASFIARTAARTGGWLKGELLLTAVAWLLPVLAFFGPALFAGPLAWIILLGLVLRRDAATRHSER</sequence>
<evidence type="ECO:0000313" key="9">
    <source>
        <dbReference type="EMBL" id="NMJ41769.1"/>
    </source>
</evidence>
<dbReference type="GO" id="GO:0016758">
    <property type="term" value="F:hexosyltransferase activity"/>
    <property type="evidence" value="ECO:0007669"/>
    <property type="project" value="InterPro"/>
</dbReference>
<gene>
    <name evidence="9" type="ORF">GWK16_10985</name>
</gene>
<dbReference type="InterPro" id="IPR018584">
    <property type="entry name" value="GT87"/>
</dbReference>
<keyword evidence="6 8" id="KW-0472">Membrane</keyword>